<dbReference type="AlphaFoldDB" id="A0A5S4EYD9"/>
<evidence type="ECO:0000256" key="2">
    <source>
        <dbReference type="SAM" id="SignalP"/>
    </source>
</evidence>
<feature type="compositionally biased region" description="Pro residues" evidence="1">
    <location>
        <begin position="187"/>
        <end position="200"/>
    </location>
</feature>
<feature type="region of interest" description="Disordered" evidence="1">
    <location>
        <begin position="184"/>
        <end position="218"/>
    </location>
</feature>
<sequence length="218" mass="23937">MRKSFSLFLAGGLAAGTLAAPAQVSAATAAAPATTTNTAAAGMKPYSSFKISVKHTKRTKRGGKITYYVKATNLGPHYADYYWMGGEVPKGVVPTLRWGGPKGTKCTWEDRWFWCWGPIRLEKGKTDWLNFQVTLKKGTKGTAKARVGVLSFDVDQGMENMSEAELKRLGIKGYHWLKTAKTTIVSPPRPGRNYTPPPPVKEYNPPSSHVESNKKKDT</sequence>
<keyword evidence="4" id="KW-1185">Reference proteome</keyword>
<evidence type="ECO:0000313" key="4">
    <source>
        <dbReference type="Proteomes" id="UP000309128"/>
    </source>
</evidence>
<proteinExistence type="predicted"/>
<evidence type="ECO:0000256" key="1">
    <source>
        <dbReference type="SAM" id="MobiDB-lite"/>
    </source>
</evidence>
<dbReference type="RefSeq" id="WP_138673057.1">
    <property type="nucleotide sequence ID" value="NZ_VCKY01000275.1"/>
</dbReference>
<evidence type="ECO:0008006" key="5">
    <source>
        <dbReference type="Google" id="ProtNLM"/>
    </source>
</evidence>
<feature type="chain" id="PRO_5024452551" description="DUF11 domain-containing protein" evidence="2">
    <location>
        <begin position="27"/>
        <end position="218"/>
    </location>
</feature>
<accession>A0A5S4EYD9</accession>
<dbReference type="EMBL" id="VCKY01000275">
    <property type="protein sequence ID" value="TMR08705.1"/>
    <property type="molecule type" value="Genomic_DNA"/>
</dbReference>
<comment type="caution">
    <text evidence="3">The sequence shown here is derived from an EMBL/GenBank/DDBJ whole genome shotgun (WGS) entry which is preliminary data.</text>
</comment>
<dbReference type="OrthoDB" id="3522111at2"/>
<reference evidence="3 4" key="1">
    <citation type="submission" date="2019-05" db="EMBL/GenBank/DDBJ databases">
        <title>Draft genome sequence of Nonomuraea turkmeniaca DSM 43926.</title>
        <authorList>
            <person name="Saricaoglu S."/>
            <person name="Isik K."/>
        </authorList>
    </citation>
    <scope>NUCLEOTIDE SEQUENCE [LARGE SCALE GENOMIC DNA]</scope>
    <source>
        <strain evidence="3 4">DSM 43926</strain>
    </source>
</reference>
<organism evidence="3 4">
    <name type="scientific">Nonomuraea turkmeniaca</name>
    <dbReference type="NCBI Taxonomy" id="103838"/>
    <lineage>
        <taxon>Bacteria</taxon>
        <taxon>Bacillati</taxon>
        <taxon>Actinomycetota</taxon>
        <taxon>Actinomycetes</taxon>
        <taxon>Streptosporangiales</taxon>
        <taxon>Streptosporangiaceae</taxon>
        <taxon>Nonomuraea</taxon>
    </lineage>
</organism>
<dbReference type="Proteomes" id="UP000309128">
    <property type="component" value="Unassembled WGS sequence"/>
</dbReference>
<evidence type="ECO:0000313" key="3">
    <source>
        <dbReference type="EMBL" id="TMR08705.1"/>
    </source>
</evidence>
<feature type="signal peptide" evidence="2">
    <location>
        <begin position="1"/>
        <end position="26"/>
    </location>
</feature>
<protein>
    <recommendedName>
        <fullName evidence="5">DUF11 domain-containing protein</fullName>
    </recommendedName>
</protein>
<keyword evidence="2" id="KW-0732">Signal</keyword>
<gene>
    <name evidence="3" type="ORF">ETD86_46675</name>
</gene>
<name>A0A5S4EYD9_9ACTN</name>